<dbReference type="Proteomes" id="UP000770717">
    <property type="component" value="Unassembled WGS sequence"/>
</dbReference>
<evidence type="ECO:0000256" key="2">
    <source>
        <dbReference type="ARBA" id="ARBA00049193"/>
    </source>
</evidence>
<evidence type="ECO:0000256" key="1">
    <source>
        <dbReference type="ARBA" id="ARBA00049136"/>
    </source>
</evidence>
<evidence type="ECO:0000313" key="6">
    <source>
        <dbReference type="Proteomes" id="UP000770717"/>
    </source>
</evidence>
<evidence type="ECO:0000313" key="5">
    <source>
        <dbReference type="EMBL" id="KAG9460985.1"/>
    </source>
</evidence>
<dbReference type="OrthoDB" id="424012at2759"/>
<dbReference type="AlphaFoldDB" id="A0A8J6BCD1"/>
<comment type="catalytic activity">
    <reaction evidence="1">
        <text>N(6)-acetyl-L-lysyl-[protein] + H2O = L-lysyl-[protein] + acetate</text>
        <dbReference type="Rhea" id="RHEA:58108"/>
        <dbReference type="Rhea" id="RHEA-COMP:9752"/>
        <dbReference type="Rhea" id="RHEA-COMP:10731"/>
        <dbReference type="ChEBI" id="CHEBI:15377"/>
        <dbReference type="ChEBI" id="CHEBI:29969"/>
        <dbReference type="ChEBI" id="CHEBI:30089"/>
        <dbReference type="ChEBI" id="CHEBI:61930"/>
    </reaction>
    <physiologicalReaction direction="left-to-right" evidence="1">
        <dbReference type="Rhea" id="RHEA:58109"/>
    </physiologicalReaction>
</comment>
<dbReference type="GO" id="GO:0000118">
    <property type="term" value="C:histone deacetylase complex"/>
    <property type="evidence" value="ECO:0007669"/>
    <property type="project" value="TreeGrafter"/>
</dbReference>
<dbReference type="PANTHER" id="PTHR10625:SF21">
    <property type="entry name" value="HISTONE DEACETYLASE 6"/>
    <property type="match status" value="1"/>
</dbReference>
<dbReference type="SUPFAM" id="SSF52768">
    <property type="entry name" value="Arginase/deacetylase"/>
    <property type="match status" value="1"/>
</dbReference>
<dbReference type="PANTHER" id="PTHR10625">
    <property type="entry name" value="HISTONE DEACETYLASE HDAC1-RELATED"/>
    <property type="match status" value="1"/>
</dbReference>
<dbReference type="EMBL" id="WNTK01031563">
    <property type="protein sequence ID" value="KAG9460985.1"/>
    <property type="molecule type" value="Genomic_DNA"/>
</dbReference>
<keyword evidence="6" id="KW-1185">Reference proteome</keyword>
<gene>
    <name evidence="5" type="ORF">GDO78_018502</name>
</gene>
<dbReference type="Pfam" id="PF00850">
    <property type="entry name" value="Hist_deacetyl"/>
    <property type="match status" value="1"/>
</dbReference>
<organism evidence="5 6">
    <name type="scientific">Eleutherodactylus coqui</name>
    <name type="common">Puerto Rican coqui</name>
    <dbReference type="NCBI Taxonomy" id="57060"/>
    <lineage>
        <taxon>Eukaryota</taxon>
        <taxon>Metazoa</taxon>
        <taxon>Chordata</taxon>
        <taxon>Craniata</taxon>
        <taxon>Vertebrata</taxon>
        <taxon>Euteleostomi</taxon>
        <taxon>Amphibia</taxon>
        <taxon>Batrachia</taxon>
        <taxon>Anura</taxon>
        <taxon>Neobatrachia</taxon>
        <taxon>Hyloidea</taxon>
        <taxon>Eleutherodactylidae</taxon>
        <taxon>Eleutherodactylinae</taxon>
        <taxon>Eleutherodactylus</taxon>
        <taxon>Eleutherodactylus</taxon>
    </lineage>
</organism>
<dbReference type="Gene3D" id="3.40.800.20">
    <property type="entry name" value="Histone deacetylase domain"/>
    <property type="match status" value="1"/>
</dbReference>
<dbReference type="InterPro" id="IPR037138">
    <property type="entry name" value="His_deacetylse_dom_sf"/>
</dbReference>
<comment type="catalytic activity">
    <reaction evidence="2">
        <text>N(6)-(2E)-butenoyl-L-lysyl-[protein] + H2O = (2E)-2-butenoate + L-lysyl-[protein]</text>
        <dbReference type="Rhea" id="RHEA:69172"/>
        <dbReference type="Rhea" id="RHEA-COMP:9752"/>
        <dbReference type="Rhea" id="RHEA-COMP:13707"/>
        <dbReference type="ChEBI" id="CHEBI:15377"/>
        <dbReference type="ChEBI" id="CHEBI:29969"/>
        <dbReference type="ChEBI" id="CHEBI:35899"/>
        <dbReference type="ChEBI" id="CHEBI:137954"/>
    </reaction>
    <physiologicalReaction direction="left-to-right" evidence="2">
        <dbReference type="Rhea" id="RHEA:69173"/>
    </physiologicalReaction>
</comment>
<sequence>MAEPLSALRFPECPARLVAVREKLEGYGLLQRCLPVPAREASAEELLLVHSPEYVELMKSTQKMTEEELRALSDTYDSVYLHPLSFAASCLAAGSVLQLVDKVMRREVRNGLAVVR</sequence>
<name>A0A8J6BCD1_ELECQ</name>
<evidence type="ECO:0000259" key="4">
    <source>
        <dbReference type="Pfam" id="PF00850"/>
    </source>
</evidence>
<feature type="domain" description="Histone deacetylase" evidence="4">
    <location>
        <begin position="11"/>
        <end position="116"/>
    </location>
</feature>
<comment type="catalytic activity">
    <reaction evidence="3">
        <text>N(6)-acetyl-L-lysyl-[histone] + H2O = L-lysyl-[histone] + acetate</text>
        <dbReference type="Rhea" id="RHEA:58196"/>
        <dbReference type="Rhea" id="RHEA-COMP:9845"/>
        <dbReference type="Rhea" id="RHEA-COMP:11338"/>
        <dbReference type="ChEBI" id="CHEBI:15377"/>
        <dbReference type="ChEBI" id="CHEBI:29969"/>
        <dbReference type="ChEBI" id="CHEBI:30089"/>
        <dbReference type="ChEBI" id="CHEBI:61930"/>
        <dbReference type="EC" id="3.5.1.98"/>
    </reaction>
    <physiologicalReaction direction="left-to-right" evidence="3">
        <dbReference type="Rhea" id="RHEA:58197"/>
    </physiologicalReaction>
</comment>
<accession>A0A8J6BCD1</accession>
<protein>
    <recommendedName>
        <fullName evidence="4">Histone deacetylase domain-containing protein</fullName>
    </recommendedName>
</protein>
<dbReference type="InterPro" id="IPR023696">
    <property type="entry name" value="Ureohydrolase_dom_sf"/>
</dbReference>
<reference evidence="5" key="1">
    <citation type="thesis" date="2020" institute="ProQuest LLC" country="789 East Eisenhower Parkway, Ann Arbor, MI, USA">
        <title>Comparative Genomics and Chromosome Evolution.</title>
        <authorList>
            <person name="Mudd A.B."/>
        </authorList>
    </citation>
    <scope>NUCLEOTIDE SEQUENCE</scope>
    <source>
        <strain evidence="5">HN-11 Male</strain>
        <tissue evidence="5">Kidney and liver</tissue>
    </source>
</reference>
<dbReference type="GO" id="GO:0141221">
    <property type="term" value="F:histone deacetylase activity, hydrolytic mechanism"/>
    <property type="evidence" value="ECO:0007669"/>
    <property type="project" value="UniProtKB-EC"/>
</dbReference>
<proteinExistence type="predicted"/>
<comment type="caution">
    <text evidence="5">The sequence shown here is derived from an EMBL/GenBank/DDBJ whole genome shotgun (WGS) entry which is preliminary data.</text>
</comment>
<dbReference type="InterPro" id="IPR023801">
    <property type="entry name" value="His_deacetylse_dom"/>
</dbReference>
<evidence type="ECO:0000256" key="3">
    <source>
        <dbReference type="ARBA" id="ARBA00049416"/>
    </source>
</evidence>
<dbReference type="GO" id="GO:0040029">
    <property type="term" value="P:epigenetic regulation of gene expression"/>
    <property type="evidence" value="ECO:0007669"/>
    <property type="project" value="TreeGrafter"/>
</dbReference>